<dbReference type="RefSeq" id="WP_218144539.1">
    <property type="nucleotide sequence ID" value="NZ_FNZN01000001.1"/>
</dbReference>
<organism evidence="1 2">
    <name type="scientific">Maribacter orientalis</name>
    <dbReference type="NCBI Taxonomy" id="228957"/>
    <lineage>
        <taxon>Bacteria</taxon>
        <taxon>Pseudomonadati</taxon>
        <taxon>Bacteroidota</taxon>
        <taxon>Flavobacteriia</taxon>
        <taxon>Flavobacteriales</taxon>
        <taxon>Flavobacteriaceae</taxon>
        <taxon>Maribacter</taxon>
    </lineage>
</organism>
<dbReference type="InterPro" id="IPR017853">
    <property type="entry name" value="GH"/>
</dbReference>
<keyword evidence="2" id="KW-1185">Reference proteome</keyword>
<reference evidence="2" key="1">
    <citation type="submission" date="2016-10" db="EMBL/GenBank/DDBJ databases">
        <authorList>
            <person name="Varghese N."/>
            <person name="Submissions S."/>
        </authorList>
    </citation>
    <scope>NUCLEOTIDE SEQUENCE [LARGE SCALE GENOMIC DNA]</scope>
    <source>
        <strain evidence="2">DSM 16471</strain>
    </source>
</reference>
<dbReference type="Proteomes" id="UP000198990">
    <property type="component" value="Unassembled WGS sequence"/>
</dbReference>
<sequence length="512" mass="58061">MKRRSFLVSGSLSAFFSGINFGFGSHKEGAQNKLPIDFGPPPPITDRLYQGPFINYGPAANVPGSDVVMTTTPATGHVRNFGMGLVTYICDEVGPPKPKYGSLRNTIEKLAKWELGDVLYIRVDWRDIQKEPGKLEFPEHWNLTFEMAKKYGKRVAFRIQLMSPVISPQSMPDFLNGKVPMVKLGTTDQIGIPGKVHYAPRYDHPEFMKAFKEMDDLLAEKYNGHELLEYVDTCMYGFWGEGHTWPFEGSPLPDYYIARDTFLEIFGHQAINWSKTPLTTNTQPDYNLVGNAEVLENTIRSYNWLRTDTIFIENEQIDVLSNRPSWIGATIEQGITKSNTEDLRMVDDLMRNENIIAHVKDVGPNYFSLWNWHDIALENLLSYYEKYPKALNDLSQNIGYRVRPSWIWSFEKEGYLGLVLGLVNDGIAGIPGALRIHVRDAAQTFEVSGSLDPGYPLPGKVRQAVIMLPIGTPWEGLRLNPVLEIKGVRRPIKWACAQELEEDGTLILKRNL</sequence>
<proteinExistence type="predicted"/>
<name>A0A1H7F1S8_9FLAO</name>
<evidence type="ECO:0000313" key="1">
    <source>
        <dbReference type="EMBL" id="SEK20051.1"/>
    </source>
</evidence>
<dbReference type="SUPFAM" id="SSF51445">
    <property type="entry name" value="(Trans)glycosidases"/>
    <property type="match status" value="1"/>
</dbReference>
<accession>A0A1H7F1S8</accession>
<evidence type="ECO:0000313" key="2">
    <source>
        <dbReference type="Proteomes" id="UP000198990"/>
    </source>
</evidence>
<dbReference type="EMBL" id="FNZN01000001">
    <property type="protein sequence ID" value="SEK20051.1"/>
    <property type="molecule type" value="Genomic_DNA"/>
</dbReference>
<dbReference type="Gene3D" id="3.20.20.80">
    <property type="entry name" value="Glycosidases"/>
    <property type="match status" value="1"/>
</dbReference>
<protein>
    <recommendedName>
        <fullName evidence="3">Beta-galactosidase</fullName>
    </recommendedName>
</protein>
<dbReference type="AlphaFoldDB" id="A0A1H7F1S8"/>
<evidence type="ECO:0008006" key="3">
    <source>
        <dbReference type="Google" id="ProtNLM"/>
    </source>
</evidence>
<gene>
    <name evidence="1" type="ORF">SAMN04488008_10133</name>
</gene>
<dbReference type="STRING" id="228957.SAMN04488008_10133"/>